<comment type="subcellular location">
    <subcellularLocation>
        <location evidence="1">Membrane</location>
        <topology evidence="1">Multi-pass membrane protein</topology>
    </subcellularLocation>
</comment>
<dbReference type="PANTHER" id="PTHR12308">
    <property type="entry name" value="ANOCTAMIN"/>
    <property type="match status" value="1"/>
</dbReference>
<keyword evidence="3 5" id="KW-1133">Transmembrane helix</keyword>
<feature type="domain" description="Anoctamin transmembrane" evidence="6">
    <location>
        <begin position="159"/>
        <end position="577"/>
    </location>
</feature>
<evidence type="ECO:0000256" key="5">
    <source>
        <dbReference type="SAM" id="Phobius"/>
    </source>
</evidence>
<feature type="transmembrane region" description="Helical" evidence="5">
    <location>
        <begin position="495"/>
        <end position="518"/>
    </location>
</feature>
<evidence type="ECO:0000313" key="7">
    <source>
        <dbReference type="EMBL" id="KNC46453.1"/>
    </source>
</evidence>
<dbReference type="PANTHER" id="PTHR12308:SF51">
    <property type="entry name" value="ANOCTAMIN-8"/>
    <property type="match status" value="1"/>
</dbReference>
<dbReference type="RefSeq" id="XP_013760744.1">
    <property type="nucleotide sequence ID" value="XM_013905290.1"/>
</dbReference>
<keyword evidence="4 5" id="KW-0472">Membrane</keyword>
<sequence>MPDLVDAVALTLRASGLIASRRSAADADEIMLAIDAPHMWLARAAEAASLKKALKDGALRSFVVARSEAFDGFAERTQFFTSKEKIQLLIDALECLLPGTDAARVASVPWSPSMPMVATLRKESLLLAEFPFHDDDALAALENAWLTRHLESRQPIDAVHEYYGAEIAFYFAWLEEYTRWLTVPAALGAVVFALTQTMPSAAQIGILVFAAFITLWGTCFLEAWKRRSAVLAYHWNVHEHEASEAARFQYTGELVTNPLTGAHERHFPWAARAARYAITIPVTVAAVIFAILVMLTSFAAEDALRGSHWTVRLIPLGLYGVFVPLFNMAYRKLAVVLNDYENHRTETQYKDSMIIKLASVQFVNCYVSLFYAAFVVRDLDRLTTQLTSLLFTSQILFGTLEVLTPAATKLYALWSSAKDLGSDHAPRIVSKARAEYGMPPYASVYDDYLEMVIQFGYITLFAAVLPLAPLLAFANNVVEIRADAYKLVGTSRRPVPVTVSDIGVWWTLLQVLSVGSVLTNVALVGFTSHGIAALTPTWSHAAQLGLLVAAEHALLALKYLLSVTIPNRPEWLEMRIQAEHARNRAFAADAAAAASRPIPQHDHAD</sequence>
<dbReference type="eggNOG" id="KOG2513">
    <property type="taxonomic scope" value="Eukaryota"/>
</dbReference>
<proteinExistence type="predicted"/>
<feature type="transmembrane region" description="Helical" evidence="5">
    <location>
        <begin position="312"/>
        <end position="333"/>
    </location>
</feature>
<keyword evidence="2 5" id="KW-0812">Transmembrane</keyword>
<feature type="transmembrane region" description="Helical" evidence="5">
    <location>
        <begin position="276"/>
        <end position="300"/>
    </location>
</feature>
<dbReference type="GO" id="GO:0005254">
    <property type="term" value="F:chloride channel activity"/>
    <property type="evidence" value="ECO:0007669"/>
    <property type="project" value="TreeGrafter"/>
</dbReference>
<dbReference type="InterPro" id="IPR007632">
    <property type="entry name" value="Anoctamin"/>
</dbReference>
<feature type="transmembrane region" description="Helical" evidence="5">
    <location>
        <begin position="354"/>
        <end position="376"/>
    </location>
</feature>
<organism evidence="7 8">
    <name type="scientific">Thecamonas trahens ATCC 50062</name>
    <dbReference type="NCBI Taxonomy" id="461836"/>
    <lineage>
        <taxon>Eukaryota</taxon>
        <taxon>Apusozoa</taxon>
        <taxon>Apusomonadida</taxon>
        <taxon>Apusomonadidae</taxon>
        <taxon>Thecamonas</taxon>
    </lineage>
</organism>
<name>A0A0L0D570_THETB</name>
<evidence type="ECO:0000256" key="4">
    <source>
        <dbReference type="ARBA" id="ARBA00023136"/>
    </source>
</evidence>
<evidence type="ECO:0000256" key="1">
    <source>
        <dbReference type="ARBA" id="ARBA00004141"/>
    </source>
</evidence>
<dbReference type="Proteomes" id="UP000054408">
    <property type="component" value="Unassembled WGS sequence"/>
</dbReference>
<evidence type="ECO:0000313" key="8">
    <source>
        <dbReference type="Proteomes" id="UP000054408"/>
    </source>
</evidence>
<feature type="transmembrane region" description="Helical" evidence="5">
    <location>
        <begin position="455"/>
        <end position="474"/>
    </location>
</feature>
<dbReference type="GO" id="GO:0005886">
    <property type="term" value="C:plasma membrane"/>
    <property type="evidence" value="ECO:0007669"/>
    <property type="project" value="TreeGrafter"/>
</dbReference>
<dbReference type="EMBL" id="GL349442">
    <property type="protein sequence ID" value="KNC46453.1"/>
    <property type="molecule type" value="Genomic_DNA"/>
</dbReference>
<accession>A0A0L0D570</accession>
<protein>
    <submittedName>
        <fullName evidence="7">Transmembrane protein 16H</fullName>
    </submittedName>
</protein>
<dbReference type="AlphaFoldDB" id="A0A0L0D570"/>
<gene>
    <name evidence="7" type="ORF">AMSG_02910</name>
</gene>
<feature type="transmembrane region" description="Helical" evidence="5">
    <location>
        <begin position="201"/>
        <end position="221"/>
    </location>
</feature>
<feature type="transmembrane region" description="Helical" evidence="5">
    <location>
        <begin position="538"/>
        <end position="561"/>
    </location>
</feature>
<reference evidence="7 8" key="1">
    <citation type="submission" date="2010-05" db="EMBL/GenBank/DDBJ databases">
        <title>The Genome Sequence of Thecamonas trahens ATCC 50062.</title>
        <authorList>
            <consortium name="The Broad Institute Genome Sequencing Platform"/>
            <person name="Russ C."/>
            <person name="Cuomo C."/>
            <person name="Shea T."/>
            <person name="Young S.K."/>
            <person name="Zeng Q."/>
            <person name="Koehrsen M."/>
            <person name="Haas B."/>
            <person name="Borodovsky M."/>
            <person name="Guigo R."/>
            <person name="Alvarado L."/>
            <person name="Berlin A."/>
            <person name="Bochicchio J."/>
            <person name="Borenstein D."/>
            <person name="Chapman S."/>
            <person name="Chen Z."/>
            <person name="Freedman E."/>
            <person name="Gellesch M."/>
            <person name="Goldberg J."/>
            <person name="Griggs A."/>
            <person name="Gujja S."/>
            <person name="Heilman E."/>
            <person name="Heiman D."/>
            <person name="Hepburn T."/>
            <person name="Howarth C."/>
            <person name="Jen D."/>
            <person name="Larson L."/>
            <person name="Mehta T."/>
            <person name="Park D."/>
            <person name="Pearson M."/>
            <person name="Roberts A."/>
            <person name="Saif S."/>
            <person name="Shenoy N."/>
            <person name="Sisk P."/>
            <person name="Stolte C."/>
            <person name="Sykes S."/>
            <person name="Thomson T."/>
            <person name="Walk T."/>
            <person name="White J."/>
            <person name="Yandava C."/>
            <person name="Burger G."/>
            <person name="Gray M.W."/>
            <person name="Holland P.W.H."/>
            <person name="King N."/>
            <person name="Lang F.B.F."/>
            <person name="Roger A.J."/>
            <person name="Ruiz-Trillo I."/>
            <person name="Lander E."/>
            <person name="Nusbaum C."/>
        </authorList>
    </citation>
    <scope>NUCLEOTIDE SEQUENCE [LARGE SCALE GENOMIC DNA]</scope>
    <source>
        <strain evidence="7 8">ATCC 50062</strain>
    </source>
</reference>
<evidence type="ECO:0000256" key="2">
    <source>
        <dbReference type="ARBA" id="ARBA00022692"/>
    </source>
</evidence>
<dbReference type="GeneID" id="25562555"/>
<dbReference type="InterPro" id="IPR049452">
    <property type="entry name" value="Anoctamin_TM"/>
</dbReference>
<keyword evidence="8" id="KW-1185">Reference proteome</keyword>
<evidence type="ECO:0000259" key="6">
    <source>
        <dbReference type="Pfam" id="PF04547"/>
    </source>
</evidence>
<dbReference type="OrthoDB" id="296386at2759"/>
<dbReference type="OMA" id="INSKPKW"/>
<dbReference type="Pfam" id="PF04547">
    <property type="entry name" value="Anoctamin"/>
    <property type="match status" value="1"/>
</dbReference>
<evidence type="ECO:0000256" key="3">
    <source>
        <dbReference type="ARBA" id="ARBA00022989"/>
    </source>
</evidence>